<organism evidence="1 2">
    <name type="scientific">Ramazzottius varieornatus</name>
    <name type="common">Water bear</name>
    <name type="synonym">Tardigrade</name>
    <dbReference type="NCBI Taxonomy" id="947166"/>
    <lineage>
        <taxon>Eukaryota</taxon>
        <taxon>Metazoa</taxon>
        <taxon>Ecdysozoa</taxon>
        <taxon>Tardigrada</taxon>
        <taxon>Eutardigrada</taxon>
        <taxon>Parachela</taxon>
        <taxon>Hypsibioidea</taxon>
        <taxon>Ramazzottiidae</taxon>
        <taxon>Ramazzottius</taxon>
    </lineage>
</organism>
<name>A0A1D1VRZ4_RAMVA</name>
<accession>A0A1D1VRZ4</accession>
<gene>
    <name evidence="1" type="primary">RvY_13065-1</name>
    <name evidence="1" type="synonym">RvY_13065.1</name>
    <name evidence="1" type="ORF">RvY_13065</name>
</gene>
<sequence length="48" mass="5385">MCSGRILDEYIKNASNNTDCDEPAWDAAVLVRPEDCRKVKDAESLTKI</sequence>
<evidence type="ECO:0000313" key="2">
    <source>
        <dbReference type="Proteomes" id="UP000186922"/>
    </source>
</evidence>
<dbReference type="AlphaFoldDB" id="A0A1D1VRZ4"/>
<reference evidence="1 2" key="1">
    <citation type="journal article" date="2016" name="Nat. Commun.">
        <title>Extremotolerant tardigrade genome and improved radiotolerance of human cultured cells by tardigrade-unique protein.</title>
        <authorList>
            <person name="Hashimoto T."/>
            <person name="Horikawa D.D."/>
            <person name="Saito Y."/>
            <person name="Kuwahara H."/>
            <person name="Kozuka-Hata H."/>
            <person name="Shin-I T."/>
            <person name="Minakuchi Y."/>
            <person name="Ohishi K."/>
            <person name="Motoyama A."/>
            <person name="Aizu T."/>
            <person name="Enomoto A."/>
            <person name="Kondo K."/>
            <person name="Tanaka S."/>
            <person name="Hara Y."/>
            <person name="Koshikawa S."/>
            <person name="Sagara H."/>
            <person name="Miura T."/>
            <person name="Yokobori S."/>
            <person name="Miyagawa K."/>
            <person name="Suzuki Y."/>
            <person name="Kubo T."/>
            <person name="Oyama M."/>
            <person name="Kohara Y."/>
            <person name="Fujiyama A."/>
            <person name="Arakawa K."/>
            <person name="Katayama T."/>
            <person name="Toyoda A."/>
            <person name="Kunieda T."/>
        </authorList>
    </citation>
    <scope>NUCLEOTIDE SEQUENCE [LARGE SCALE GENOMIC DNA]</scope>
    <source>
        <strain evidence="1 2">YOKOZUNA-1</strain>
    </source>
</reference>
<protein>
    <submittedName>
        <fullName evidence="1">Uncharacterized protein</fullName>
    </submittedName>
</protein>
<evidence type="ECO:0000313" key="1">
    <source>
        <dbReference type="EMBL" id="GAV02508.1"/>
    </source>
</evidence>
<proteinExistence type="predicted"/>
<comment type="caution">
    <text evidence="1">The sequence shown here is derived from an EMBL/GenBank/DDBJ whole genome shotgun (WGS) entry which is preliminary data.</text>
</comment>
<dbReference type="Proteomes" id="UP000186922">
    <property type="component" value="Unassembled WGS sequence"/>
</dbReference>
<dbReference type="EMBL" id="BDGG01000008">
    <property type="protein sequence ID" value="GAV02508.1"/>
    <property type="molecule type" value="Genomic_DNA"/>
</dbReference>
<keyword evidence="2" id="KW-1185">Reference proteome</keyword>